<comment type="caution">
    <text evidence="2">The sequence shown here is derived from an EMBL/GenBank/DDBJ whole genome shotgun (WGS) entry which is preliminary data.</text>
</comment>
<evidence type="ECO:0000313" key="2">
    <source>
        <dbReference type="EMBL" id="RVW61419.1"/>
    </source>
</evidence>
<dbReference type="EMBL" id="QGNW01000841">
    <property type="protein sequence ID" value="RVW61419.1"/>
    <property type="molecule type" value="Genomic_DNA"/>
</dbReference>
<dbReference type="Proteomes" id="UP000288805">
    <property type="component" value="Unassembled WGS sequence"/>
</dbReference>
<reference evidence="2 3" key="1">
    <citation type="journal article" date="2018" name="PLoS Genet.">
        <title>Population sequencing reveals clonal diversity and ancestral inbreeding in the grapevine cultivar Chardonnay.</title>
        <authorList>
            <person name="Roach M.J."/>
            <person name="Johnson D.L."/>
            <person name="Bohlmann J."/>
            <person name="van Vuuren H.J."/>
            <person name="Jones S.J."/>
            <person name="Pretorius I.S."/>
            <person name="Schmidt S.A."/>
            <person name="Borneman A.R."/>
        </authorList>
    </citation>
    <scope>NUCLEOTIDE SEQUENCE [LARGE SCALE GENOMIC DNA]</scope>
    <source>
        <strain evidence="3">cv. Chardonnay</strain>
        <strain evidence="2">I10V1</strain>
        <tissue evidence="2">Leaf</tissue>
    </source>
</reference>
<dbReference type="EMBL" id="QGNW01001221">
    <property type="protein sequence ID" value="RVW49602.1"/>
    <property type="molecule type" value="Genomic_DNA"/>
</dbReference>
<sequence>MRISRDRATGTLMLSQAEYINKVLSRFMQNAKSMSTPLGAHVKLCKEQSPKTKKERDHIKKVPYASAIGSLMYVMVCMKPDIAQAVEVVSRSGEMKLEGFVDADLAGDVNNRNSTIGYVYTLGGTAMSWVS</sequence>
<evidence type="ECO:0000313" key="3">
    <source>
        <dbReference type="Proteomes" id="UP000288805"/>
    </source>
</evidence>
<name>A0A438FN86_VITVI</name>
<accession>A0A438FN86</accession>
<dbReference type="PANTHER" id="PTHR11439">
    <property type="entry name" value="GAG-POL-RELATED RETROTRANSPOSON"/>
    <property type="match status" value="1"/>
</dbReference>
<organism evidence="2 3">
    <name type="scientific">Vitis vinifera</name>
    <name type="common">Grape</name>
    <dbReference type="NCBI Taxonomy" id="29760"/>
    <lineage>
        <taxon>Eukaryota</taxon>
        <taxon>Viridiplantae</taxon>
        <taxon>Streptophyta</taxon>
        <taxon>Embryophyta</taxon>
        <taxon>Tracheophyta</taxon>
        <taxon>Spermatophyta</taxon>
        <taxon>Magnoliopsida</taxon>
        <taxon>eudicotyledons</taxon>
        <taxon>Gunneridae</taxon>
        <taxon>Pentapetalae</taxon>
        <taxon>rosids</taxon>
        <taxon>Vitales</taxon>
        <taxon>Vitaceae</taxon>
        <taxon>Viteae</taxon>
        <taxon>Vitis</taxon>
    </lineage>
</organism>
<proteinExistence type="predicted"/>
<evidence type="ECO:0000313" key="1">
    <source>
        <dbReference type="EMBL" id="RVW49602.1"/>
    </source>
</evidence>
<gene>
    <name evidence="2" type="primary">POLX_3937</name>
    <name evidence="1" type="synonym">POLX_2635</name>
    <name evidence="2" type="ORF">CK203_032080</name>
    <name evidence="1" type="ORF">CK203_076768</name>
</gene>
<dbReference type="AlphaFoldDB" id="A0A438FN86"/>
<dbReference type="PANTHER" id="PTHR11439:SF467">
    <property type="entry name" value="INTEGRASE CATALYTIC DOMAIN-CONTAINING PROTEIN"/>
    <property type="match status" value="1"/>
</dbReference>
<protein>
    <submittedName>
        <fullName evidence="2">Retrovirus-related Pol polyprotein from transposon TNT 1-94</fullName>
    </submittedName>
</protein>